<protein>
    <submittedName>
        <fullName evidence="5">Cytochrome c oxidase assembly factor 6 homolog</fullName>
    </submittedName>
</protein>
<dbReference type="GO" id="GO:0042775">
    <property type="term" value="P:mitochondrial ATP synthesis coupled electron transport"/>
    <property type="evidence" value="ECO:0007669"/>
    <property type="project" value="TreeGrafter"/>
</dbReference>
<dbReference type="PANTHER" id="PTHR46690">
    <property type="entry name" value="CYTOCHROME C OXIDASE ASSEMBLY FACTOR 6 HOMOLOG"/>
    <property type="match status" value="1"/>
</dbReference>
<comment type="subcellular location">
    <subcellularLocation>
        <location evidence="1">Mitochondrion</location>
    </subcellularLocation>
</comment>
<organism evidence="4 5">
    <name type="scientific">Dinoponera quadriceps</name>
    <name type="common">South American ant</name>
    <dbReference type="NCBI Taxonomy" id="609295"/>
    <lineage>
        <taxon>Eukaryota</taxon>
        <taxon>Metazoa</taxon>
        <taxon>Ecdysozoa</taxon>
        <taxon>Arthropoda</taxon>
        <taxon>Hexapoda</taxon>
        <taxon>Insecta</taxon>
        <taxon>Pterygota</taxon>
        <taxon>Neoptera</taxon>
        <taxon>Endopterygota</taxon>
        <taxon>Hymenoptera</taxon>
        <taxon>Apocrita</taxon>
        <taxon>Aculeata</taxon>
        <taxon>Formicoidea</taxon>
        <taxon>Formicidae</taxon>
        <taxon>Ponerinae</taxon>
        <taxon>Ponerini</taxon>
        <taxon>Dinoponera</taxon>
    </lineage>
</organism>
<dbReference type="SUPFAM" id="SSF47694">
    <property type="entry name" value="Cytochrome c oxidase subunit h"/>
    <property type="match status" value="1"/>
</dbReference>
<keyword evidence="2" id="KW-0496">Mitochondrion</keyword>
<proteinExistence type="predicted"/>
<dbReference type="KEGG" id="dqu:106741270"/>
<accession>A0A6P3WRW4</accession>
<dbReference type="InterPro" id="IPR042289">
    <property type="entry name" value="COA6"/>
</dbReference>
<reference evidence="5" key="1">
    <citation type="submission" date="2025-08" db="UniProtKB">
        <authorList>
            <consortium name="RefSeq"/>
        </authorList>
    </citation>
    <scope>IDENTIFICATION</scope>
</reference>
<dbReference type="Pfam" id="PF02297">
    <property type="entry name" value="COX6B"/>
    <property type="match status" value="1"/>
</dbReference>
<keyword evidence="4" id="KW-1185">Reference proteome</keyword>
<dbReference type="OrthoDB" id="16284at2759"/>
<evidence type="ECO:0000313" key="4">
    <source>
        <dbReference type="Proteomes" id="UP000515204"/>
    </source>
</evidence>
<dbReference type="GO" id="GO:0005739">
    <property type="term" value="C:mitochondrion"/>
    <property type="evidence" value="ECO:0007669"/>
    <property type="project" value="UniProtKB-SubCell"/>
</dbReference>
<evidence type="ECO:0000256" key="2">
    <source>
        <dbReference type="ARBA" id="ARBA00023128"/>
    </source>
</evidence>
<dbReference type="GeneID" id="106741270"/>
<sequence>MYKCIVQLLYKYFLLHLYCRMSFPNKADRERCWSRRDEYWNCLDEGKSSENCVEFRKQYEKFCPSQWVKHFDRKRDYLKFKEQIEQGGIRCLDGRTENSERSELPKQFDEKNQKVLGLRTADKDTCN</sequence>
<dbReference type="Proteomes" id="UP000515204">
    <property type="component" value="Unplaced"/>
</dbReference>
<dbReference type="InterPro" id="IPR048280">
    <property type="entry name" value="COX6B-like"/>
</dbReference>
<gene>
    <name evidence="5" type="primary">LOC106741270</name>
</gene>
<dbReference type="RefSeq" id="XP_014468562.1">
    <property type="nucleotide sequence ID" value="XM_014613076.1"/>
</dbReference>
<keyword evidence="3" id="KW-1015">Disulfide bond</keyword>
<dbReference type="InterPro" id="IPR036549">
    <property type="entry name" value="CX6/COA6-like_sf"/>
</dbReference>
<dbReference type="PANTHER" id="PTHR46690:SF1">
    <property type="entry name" value="CYTOCHROME C OXIDASE ASSEMBLY FACTOR 6 HOMOLOG"/>
    <property type="match status" value="1"/>
</dbReference>
<evidence type="ECO:0000256" key="1">
    <source>
        <dbReference type="ARBA" id="ARBA00004173"/>
    </source>
</evidence>
<dbReference type="PROSITE" id="PS51808">
    <property type="entry name" value="CHCH"/>
    <property type="match status" value="1"/>
</dbReference>
<evidence type="ECO:0000256" key="3">
    <source>
        <dbReference type="ARBA" id="ARBA00023157"/>
    </source>
</evidence>
<dbReference type="Gene3D" id="1.10.10.140">
    <property type="entry name" value="Cytochrome c oxidase, subunit VIb"/>
    <property type="match status" value="1"/>
</dbReference>
<dbReference type="GO" id="GO:0008535">
    <property type="term" value="P:respiratory chain complex IV assembly"/>
    <property type="evidence" value="ECO:0007669"/>
    <property type="project" value="InterPro"/>
</dbReference>
<name>A0A6P3WRW4_DINQU</name>
<dbReference type="AlphaFoldDB" id="A0A6P3WRW4"/>
<evidence type="ECO:0000313" key="5">
    <source>
        <dbReference type="RefSeq" id="XP_014468562.1"/>
    </source>
</evidence>